<evidence type="ECO:0000256" key="7">
    <source>
        <dbReference type="ARBA" id="ARBA00023242"/>
    </source>
</evidence>
<dbReference type="GO" id="GO:0030688">
    <property type="term" value="C:preribosome, small subunit precursor"/>
    <property type="evidence" value="ECO:0007669"/>
    <property type="project" value="TreeGrafter"/>
</dbReference>
<dbReference type="Pfam" id="PF10153">
    <property type="entry name" value="Efg1"/>
    <property type="match status" value="1"/>
</dbReference>
<dbReference type="PANTHER" id="PTHR33911">
    <property type="entry name" value="RRNA-PROCESSING PROTEIN EFG1"/>
    <property type="match status" value="1"/>
</dbReference>
<dbReference type="GO" id="GO:0000462">
    <property type="term" value="P:maturation of SSU-rRNA from tricistronic rRNA transcript (SSU-rRNA, 5.8S rRNA, LSU-rRNA)"/>
    <property type="evidence" value="ECO:0007669"/>
    <property type="project" value="TreeGrafter"/>
</dbReference>
<evidence type="ECO:0000256" key="9">
    <source>
        <dbReference type="SAM" id="MobiDB-lite"/>
    </source>
</evidence>
<gene>
    <name evidence="10" type="primary">EFG1</name>
    <name evidence="10" type="ORF">A0J61_01277</name>
</gene>
<dbReference type="AlphaFoldDB" id="A0A1C7NNZ4"/>
<dbReference type="GO" id="GO:0005730">
    <property type="term" value="C:nucleolus"/>
    <property type="evidence" value="ECO:0007669"/>
    <property type="project" value="UniProtKB-SubCell"/>
</dbReference>
<evidence type="ECO:0000313" key="10">
    <source>
        <dbReference type="EMBL" id="OBZ90690.1"/>
    </source>
</evidence>
<evidence type="ECO:0000256" key="3">
    <source>
        <dbReference type="ARBA" id="ARBA00018689"/>
    </source>
</evidence>
<evidence type="ECO:0000256" key="6">
    <source>
        <dbReference type="ARBA" id="ARBA00023054"/>
    </source>
</evidence>
<dbReference type="PANTHER" id="PTHR33911:SF1">
    <property type="entry name" value="RRNA-PROCESSING PROTEIN EFG1"/>
    <property type="match status" value="1"/>
</dbReference>
<protein>
    <recommendedName>
        <fullName evidence="3">rRNA-processing protein EFG1</fullName>
    </recommendedName>
    <alternativeName>
        <fullName evidence="4">rRNA-processing protein efg1</fullName>
    </alternativeName>
</protein>
<name>A0A1C7NNZ4_9FUNG</name>
<dbReference type="InParanoid" id="A0A1C7NNZ4"/>
<feature type="compositionally biased region" description="Acidic residues" evidence="9">
    <location>
        <begin position="198"/>
        <end position="210"/>
    </location>
</feature>
<comment type="subcellular location">
    <subcellularLocation>
        <location evidence="1">Nucleus</location>
        <location evidence="1">Nucleolus</location>
    </subcellularLocation>
</comment>
<dbReference type="InterPro" id="IPR050786">
    <property type="entry name" value="EFG1_rRNA-proc"/>
</dbReference>
<accession>A0A1C7NNZ4</accession>
<comment type="caution">
    <text evidence="10">The sequence shown here is derived from an EMBL/GenBank/DDBJ whole genome shotgun (WGS) entry which is preliminary data.</text>
</comment>
<evidence type="ECO:0000313" key="11">
    <source>
        <dbReference type="Proteomes" id="UP000093000"/>
    </source>
</evidence>
<evidence type="ECO:0000256" key="8">
    <source>
        <dbReference type="SAM" id="Coils"/>
    </source>
</evidence>
<dbReference type="InterPro" id="IPR019310">
    <property type="entry name" value="Efg1"/>
</dbReference>
<dbReference type="Proteomes" id="UP000093000">
    <property type="component" value="Unassembled WGS sequence"/>
</dbReference>
<keyword evidence="6 8" id="KW-0175">Coiled coil</keyword>
<dbReference type="STRING" id="101091.A0A1C7NNZ4"/>
<dbReference type="FunCoup" id="A0A1C7NNZ4">
    <property type="interactions" value="49"/>
</dbReference>
<keyword evidence="7" id="KW-0539">Nucleus</keyword>
<dbReference type="OrthoDB" id="47732at2759"/>
<feature type="coiled-coil region" evidence="8">
    <location>
        <begin position="70"/>
        <end position="97"/>
    </location>
</feature>
<reference evidence="10 11" key="1">
    <citation type="submission" date="2016-03" db="EMBL/GenBank/DDBJ databases">
        <title>Choanephora cucurbitarum.</title>
        <authorList>
            <person name="Min B."/>
            <person name="Park H."/>
            <person name="Park J.-H."/>
            <person name="Shin H.-D."/>
            <person name="Choi I.-G."/>
        </authorList>
    </citation>
    <scope>NUCLEOTIDE SEQUENCE [LARGE SCALE GENOMIC DNA]</scope>
    <source>
        <strain evidence="10 11">KUS-F28377</strain>
    </source>
</reference>
<evidence type="ECO:0000256" key="5">
    <source>
        <dbReference type="ARBA" id="ARBA00022552"/>
    </source>
</evidence>
<evidence type="ECO:0000256" key="4">
    <source>
        <dbReference type="ARBA" id="ARBA00019827"/>
    </source>
</evidence>
<feature type="region of interest" description="Disordered" evidence="9">
    <location>
        <begin position="175"/>
        <end position="210"/>
    </location>
</feature>
<keyword evidence="5" id="KW-0698">rRNA processing</keyword>
<sequence length="210" mass="24565">MKITQHAGKIKKKVRDIKRMLNKSDKLPAQATTEAKRKLRALEFELGEKMIDEQERTKAAKYHKIKHFERKKVMRKLKQAKRALQENSDETKTAELQSKVDDVEIKLLYTTHFPKSLHYVSLFPNSNEQDPTSSARREKMLNEIRKALLDGDKDLSLLQKRYRDEYKEKLIKRGTIAPVAPVDEEMTESKPEKNTSDSSDEEKDDFFEKA</sequence>
<evidence type="ECO:0000256" key="2">
    <source>
        <dbReference type="ARBA" id="ARBA00006916"/>
    </source>
</evidence>
<evidence type="ECO:0000256" key="1">
    <source>
        <dbReference type="ARBA" id="ARBA00004604"/>
    </source>
</evidence>
<comment type="similarity">
    <text evidence="2">Belongs to the EFG1 family.</text>
</comment>
<proteinExistence type="inferred from homology"/>
<dbReference type="EMBL" id="LUGH01000038">
    <property type="protein sequence ID" value="OBZ90690.1"/>
    <property type="molecule type" value="Genomic_DNA"/>
</dbReference>
<organism evidence="10 11">
    <name type="scientific">Choanephora cucurbitarum</name>
    <dbReference type="NCBI Taxonomy" id="101091"/>
    <lineage>
        <taxon>Eukaryota</taxon>
        <taxon>Fungi</taxon>
        <taxon>Fungi incertae sedis</taxon>
        <taxon>Mucoromycota</taxon>
        <taxon>Mucoromycotina</taxon>
        <taxon>Mucoromycetes</taxon>
        <taxon>Mucorales</taxon>
        <taxon>Mucorineae</taxon>
        <taxon>Choanephoraceae</taxon>
        <taxon>Choanephoroideae</taxon>
        <taxon>Choanephora</taxon>
    </lineage>
</organism>
<keyword evidence="11" id="KW-1185">Reference proteome</keyword>